<dbReference type="AlphaFoldDB" id="A0ABD0KDL0"/>
<name>A0ABD0KDL0_9CAEN</name>
<dbReference type="GO" id="GO:0003677">
    <property type="term" value="F:DNA binding"/>
    <property type="evidence" value="ECO:0007669"/>
    <property type="project" value="UniProtKB-KW"/>
</dbReference>
<gene>
    <name evidence="4" type="ORF">BaRGS_00023601</name>
</gene>
<dbReference type="PANTHER" id="PTHR45885:SF1">
    <property type="entry name" value="CELL DIVISION CYCLE 5-LIKE PROTEIN"/>
    <property type="match status" value="1"/>
</dbReference>
<accession>A0ABD0KDL0</accession>
<comment type="caution">
    <text evidence="4">The sequence shown here is derived from an EMBL/GenBank/DDBJ whole genome shotgun (WGS) entry which is preliminary data.</text>
</comment>
<evidence type="ECO:0000313" key="4">
    <source>
        <dbReference type="EMBL" id="KAK7485191.1"/>
    </source>
</evidence>
<feature type="domain" description="Pre-mRNA splicing factor component Cdc5p/Cef1 C-terminal" evidence="3">
    <location>
        <begin position="235"/>
        <end position="287"/>
    </location>
</feature>
<proteinExistence type="predicted"/>
<dbReference type="Proteomes" id="UP001519460">
    <property type="component" value="Unassembled WGS sequence"/>
</dbReference>
<feature type="domain" description="Pre-mRNA splicing factor component Cdc5p/Cef1 C-terminal" evidence="3">
    <location>
        <begin position="173"/>
        <end position="234"/>
    </location>
</feature>
<dbReference type="InterPro" id="IPR047242">
    <property type="entry name" value="CDC5L/Cef1"/>
</dbReference>
<protein>
    <recommendedName>
        <fullName evidence="3">Pre-mRNA splicing factor component Cdc5p/Cef1 C-terminal domain-containing protein</fullName>
    </recommendedName>
</protein>
<evidence type="ECO:0000256" key="2">
    <source>
        <dbReference type="ARBA" id="ARBA00023242"/>
    </source>
</evidence>
<reference evidence="4 5" key="1">
    <citation type="journal article" date="2023" name="Sci. Data">
        <title>Genome assembly of the Korean intertidal mud-creeper Batillaria attramentaria.</title>
        <authorList>
            <person name="Patra A.K."/>
            <person name="Ho P.T."/>
            <person name="Jun S."/>
            <person name="Lee S.J."/>
            <person name="Kim Y."/>
            <person name="Won Y.J."/>
        </authorList>
    </citation>
    <scope>NUCLEOTIDE SEQUENCE [LARGE SCALE GENOMIC DNA]</scope>
    <source>
        <strain evidence="4">Wonlab-2016</strain>
    </source>
</reference>
<dbReference type="InterPro" id="IPR021786">
    <property type="entry name" value="Cdc5p/Cef1_C"/>
</dbReference>
<organism evidence="4 5">
    <name type="scientific">Batillaria attramentaria</name>
    <dbReference type="NCBI Taxonomy" id="370345"/>
    <lineage>
        <taxon>Eukaryota</taxon>
        <taxon>Metazoa</taxon>
        <taxon>Spiralia</taxon>
        <taxon>Lophotrochozoa</taxon>
        <taxon>Mollusca</taxon>
        <taxon>Gastropoda</taxon>
        <taxon>Caenogastropoda</taxon>
        <taxon>Sorbeoconcha</taxon>
        <taxon>Cerithioidea</taxon>
        <taxon>Batillariidae</taxon>
        <taxon>Batillaria</taxon>
    </lineage>
</organism>
<evidence type="ECO:0000313" key="5">
    <source>
        <dbReference type="Proteomes" id="UP001519460"/>
    </source>
</evidence>
<dbReference type="Pfam" id="PF11831">
    <property type="entry name" value="Myb_Cef"/>
    <property type="match status" value="2"/>
</dbReference>
<sequence length="422" mass="47033">MIWLRLRVPTVDELVGVSECRPAPVTRPISDRNAVTPALLSMTGLVLCLLDERSRPMSSDFPSGVMSKERFDEQLEEVVKLGQASEYARQQVEDAGNEESAAKGLLLDYGSTPTITSLCTPRTPATQDSILQEAQNIMALTNVDTPLKGGLNIPLHDSDFSGVTPCPATVQTLNTVLGTPYHTPGRGEAAGMTPMPRPGTDMTASGGMTPSQTPLRDKLNINQMDEEAIVQGKSYQRQEEMRRRSLAVQHDLPRPLDISSSVLRPTGPDEPPLTELQKARDLLKEEMQVVKEGMGHGELSIDSFSQVWKECYTQLLFLPAQNRYIRCITHQQEKTHPVTGKTTTETMTRDAKHATKLEKKLKILLGGYQSKGRIKQMTDLSDQLEHTYLEMKTFENLRQHEIGAIPKCMESLKEDVQRQMEH</sequence>
<keyword evidence="2" id="KW-0539">Nucleus</keyword>
<keyword evidence="1" id="KW-0238">DNA-binding</keyword>
<keyword evidence="5" id="KW-1185">Reference proteome</keyword>
<dbReference type="EMBL" id="JACVVK020000198">
    <property type="protein sequence ID" value="KAK7485191.1"/>
    <property type="molecule type" value="Genomic_DNA"/>
</dbReference>
<evidence type="ECO:0000259" key="3">
    <source>
        <dbReference type="Pfam" id="PF11831"/>
    </source>
</evidence>
<dbReference type="PANTHER" id="PTHR45885">
    <property type="entry name" value="CELL DIVISION CYCLE 5-LIKE PROTEIN"/>
    <property type="match status" value="1"/>
</dbReference>
<evidence type="ECO:0000256" key="1">
    <source>
        <dbReference type="ARBA" id="ARBA00023125"/>
    </source>
</evidence>